<evidence type="ECO:0000313" key="7">
    <source>
        <dbReference type="EMBL" id="SNB51908.1"/>
    </source>
</evidence>
<sequence length="114" mass="11947">MHRMLVALAILPLLAACSGDRTPAGDGGPVQAAPEGERAARFACDDGSSLNVQFENNRAQVTTSSGNELVLPEQVTSSGFRYSSGQHELQGKGDNATWTIAAQKTTNCRVVKSG</sequence>
<protein>
    <submittedName>
        <fullName evidence="7">Membrane-bound inhibitor of C-type lysozyme</fullName>
    </submittedName>
</protein>
<evidence type="ECO:0000259" key="6">
    <source>
        <dbReference type="Pfam" id="PF09864"/>
    </source>
</evidence>
<evidence type="ECO:0000256" key="1">
    <source>
        <dbReference type="ARBA" id="ARBA00022729"/>
    </source>
</evidence>
<keyword evidence="3" id="KW-0564">Palmitate</keyword>
<evidence type="ECO:0000256" key="4">
    <source>
        <dbReference type="ARBA" id="ARBA00023288"/>
    </source>
</evidence>
<keyword evidence="4" id="KW-0449">Lipoprotein</keyword>
<dbReference type="SUPFAM" id="SSF141488">
    <property type="entry name" value="YdhA-like"/>
    <property type="match status" value="1"/>
</dbReference>
<reference evidence="7 8" key="1">
    <citation type="submission" date="2017-06" db="EMBL/GenBank/DDBJ databases">
        <authorList>
            <person name="Kim H.J."/>
            <person name="Triplett B.A."/>
        </authorList>
    </citation>
    <scope>NUCLEOTIDE SEQUENCE [LARGE SCALE GENOMIC DNA]</scope>
    <source>
        <strain evidence="7 8">B29T1</strain>
    </source>
</reference>
<name>A0A212PY69_9PROT</name>
<dbReference type="Gene3D" id="2.40.128.200">
    <property type="match status" value="1"/>
</dbReference>
<evidence type="ECO:0000313" key="8">
    <source>
        <dbReference type="Proteomes" id="UP000197065"/>
    </source>
</evidence>
<dbReference type="Pfam" id="PF09864">
    <property type="entry name" value="MliC"/>
    <property type="match status" value="1"/>
</dbReference>
<dbReference type="Proteomes" id="UP000197065">
    <property type="component" value="Unassembled WGS sequence"/>
</dbReference>
<keyword evidence="1 5" id="KW-0732">Signal</keyword>
<evidence type="ECO:0000256" key="5">
    <source>
        <dbReference type="SAM" id="SignalP"/>
    </source>
</evidence>
<proteinExistence type="predicted"/>
<feature type="signal peptide" evidence="5">
    <location>
        <begin position="1"/>
        <end position="15"/>
    </location>
</feature>
<dbReference type="AlphaFoldDB" id="A0A212PY69"/>
<evidence type="ECO:0000256" key="3">
    <source>
        <dbReference type="ARBA" id="ARBA00023139"/>
    </source>
</evidence>
<keyword evidence="2" id="KW-0472">Membrane</keyword>
<feature type="chain" id="PRO_5012374703" evidence="5">
    <location>
        <begin position="16"/>
        <end position="114"/>
    </location>
</feature>
<dbReference type="OrthoDB" id="9809132at2"/>
<feature type="domain" description="C-type lysozyme inhibitor" evidence="6">
    <location>
        <begin position="42"/>
        <end position="106"/>
    </location>
</feature>
<dbReference type="InterPro" id="IPR036328">
    <property type="entry name" value="MliC_sf"/>
</dbReference>
<dbReference type="EMBL" id="FYEH01000001">
    <property type="protein sequence ID" value="SNB51908.1"/>
    <property type="molecule type" value="Genomic_DNA"/>
</dbReference>
<gene>
    <name evidence="7" type="ORF">SAMN07250955_101144</name>
</gene>
<evidence type="ECO:0000256" key="2">
    <source>
        <dbReference type="ARBA" id="ARBA00023136"/>
    </source>
</evidence>
<dbReference type="InterPro" id="IPR018660">
    <property type="entry name" value="MliC"/>
</dbReference>
<keyword evidence="8" id="KW-1185">Reference proteome</keyword>
<dbReference type="RefSeq" id="WP_088559479.1">
    <property type="nucleotide sequence ID" value="NZ_FYEH01000001.1"/>
</dbReference>
<accession>A0A212PY69</accession>
<dbReference type="PROSITE" id="PS51257">
    <property type="entry name" value="PROKAR_LIPOPROTEIN"/>
    <property type="match status" value="1"/>
</dbReference>
<organism evidence="7 8">
    <name type="scientific">Arboricoccus pini</name>
    <dbReference type="NCBI Taxonomy" id="1963835"/>
    <lineage>
        <taxon>Bacteria</taxon>
        <taxon>Pseudomonadati</taxon>
        <taxon>Pseudomonadota</taxon>
        <taxon>Alphaproteobacteria</taxon>
        <taxon>Geminicoccales</taxon>
        <taxon>Geminicoccaceae</taxon>
        <taxon>Arboricoccus</taxon>
    </lineage>
</organism>